<name>A0A381ZZ32_9ZZZZ</name>
<reference evidence="1" key="1">
    <citation type="submission" date="2018-05" db="EMBL/GenBank/DDBJ databases">
        <authorList>
            <person name="Lanie J.A."/>
            <person name="Ng W.-L."/>
            <person name="Kazmierczak K.M."/>
            <person name="Andrzejewski T.M."/>
            <person name="Davidsen T.M."/>
            <person name="Wayne K.J."/>
            <person name="Tettelin H."/>
            <person name="Glass J.I."/>
            <person name="Rusch D."/>
            <person name="Podicherti R."/>
            <person name="Tsui H.-C.T."/>
            <person name="Winkler M.E."/>
        </authorList>
    </citation>
    <scope>NUCLEOTIDE SEQUENCE</scope>
</reference>
<evidence type="ECO:0000313" key="1">
    <source>
        <dbReference type="EMBL" id="SVA94536.1"/>
    </source>
</evidence>
<dbReference type="EMBL" id="UINC01023251">
    <property type="protein sequence ID" value="SVA94536.1"/>
    <property type="molecule type" value="Genomic_DNA"/>
</dbReference>
<protein>
    <submittedName>
        <fullName evidence="1">Uncharacterized protein</fullName>
    </submittedName>
</protein>
<organism evidence="1">
    <name type="scientific">marine metagenome</name>
    <dbReference type="NCBI Taxonomy" id="408172"/>
    <lineage>
        <taxon>unclassified sequences</taxon>
        <taxon>metagenomes</taxon>
        <taxon>ecological metagenomes</taxon>
    </lineage>
</organism>
<accession>A0A381ZZ32</accession>
<proteinExistence type="predicted"/>
<sequence>MPIEKETMKAMIRDFHGFEISDEELDLVAPALNGYLSDVEMLRGLDLSDVMSGRLIHADEGGEK</sequence>
<dbReference type="AlphaFoldDB" id="A0A381ZZ32"/>
<gene>
    <name evidence="1" type="ORF">METZ01_LOCUS147390</name>
</gene>